<evidence type="ECO:0000313" key="4">
    <source>
        <dbReference type="Proteomes" id="UP000256405"/>
    </source>
</evidence>
<sequence>MRLPSVLSDILSKILRGKASKEELHQFNSWYAKEVESEWHIQDYKKRNKEQVESEMLQIIRRATRTQIPNTPPKQNFSGWKIAACIAMLIGIGLLVLNTTPFATSERVETTFLTFENAKGMIKKVRLPDGSMVSLFHDTHIQVDENFSENRLVRLSGEAFFEVKRDTLHPFRVESANLTTEVLGTSFLIKNLTNQQEVVAVKSGLVKVSDQVDSIYVLTPNLRLAYSNQVGAVSIIPENDPLFAWTEDVIVFDKTSMTEMIKILEDWYGVKITDNLEASNTCQISGTYEKQSLENLLQLIQYSIPITYQIDAKNATLTFKNCLKR</sequence>
<dbReference type="RefSeq" id="WP_086539652.1">
    <property type="nucleotide sequence ID" value="NZ_MSSW01000002.1"/>
</dbReference>
<feature type="domain" description="FecR protein" evidence="1">
    <location>
        <begin position="118"/>
        <end position="207"/>
    </location>
</feature>
<gene>
    <name evidence="3" type="ORF">C8N25_10553</name>
</gene>
<dbReference type="EMBL" id="QUNF01000005">
    <property type="protein sequence ID" value="REG90945.1"/>
    <property type="molecule type" value="Genomic_DNA"/>
</dbReference>
<dbReference type="Pfam" id="PF04773">
    <property type="entry name" value="FecR"/>
    <property type="match status" value="1"/>
</dbReference>
<name>A0A3E0DYB8_9BACT</name>
<dbReference type="InterPro" id="IPR006860">
    <property type="entry name" value="FecR"/>
</dbReference>
<dbReference type="Gene3D" id="3.55.50.30">
    <property type="match status" value="1"/>
</dbReference>
<protein>
    <submittedName>
        <fullName evidence="3">FecR family protein</fullName>
    </submittedName>
</protein>
<dbReference type="GO" id="GO:0016989">
    <property type="term" value="F:sigma factor antagonist activity"/>
    <property type="evidence" value="ECO:0007669"/>
    <property type="project" value="TreeGrafter"/>
</dbReference>
<dbReference type="Gene3D" id="2.60.120.1440">
    <property type="match status" value="1"/>
</dbReference>
<feature type="domain" description="Protein FecR C-terminal" evidence="2">
    <location>
        <begin position="250"/>
        <end position="316"/>
    </location>
</feature>
<dbReference type="PANTHER" id="PTHR30273:SF2">
    <property type="entry name" value="PROTEIN FECR"/>
    <property type="match status" value="1"/>
</dbReference>
<comment type="caution">
    <text evidence="3">The sequence shown here is derived from an EMBL/GenBank/DDBJ whole genome shotgun (WGS) entry which is preliminary data.</text>
</comment>
<dbReference type="InterPro" id="IPR012373">
    <property type="entry name" value="Ferrdict_sens_TM"/>
</dbReference>
<dbReference type="PANTHER" id="PTHR30273">
    <property type="entry name" value="PERIPLASMIC SIGNAL SENSOR AND SIGMA FACTOR ACTIVATOR FECR-RELATED"/>
    <property type="match status" value="1"/>
</dbReference>
<evidence type="ECO:0000259" key="1">
    <source>
        <dbReference type="Pfam" id="PF04773"/>
    </source>
</evidence>
<keyword evidence="4" id="KW-1185">Reference proteome</keyword>
<dbReference type="Proteomes" id="UP000256405">
    <property type="component" value="Unassembled WGS sequence"/>
</dbReference>
<dbReference type="OrthoDB" id="1452822at2"/>
<evidence type="ECO:0000259" key="2">
    <source>
        <dbReference type="Pfam" id="PF16344"/>
    </source>
</evidence>
<reference evidence="3 4" key="1">
    <citation type="submission" date="2018-08" db="EMBL/GenBank/DDBJ databases">
        <title>Genomic Encyclopedia of Archaeal and Bacterial Type Strains, Phase II (KMG-II): from individual species to whole genera.</title>
        <authorList>
            <person name="Goeker M."/>
        </authorList>
    </citation>
    <scope>NUCLEOTIDE SEQUENCE [LARGE SCALE GENOMIC DNA]</scope>
    <source>
        <strain evidence="3 4">DSM 15986</strain>
    </source>
</reference>
<dbReference type="Pfam" id="PF16344">
    <property type="entry name" value="FecR_C"/>
    <property type="match status" value="1"/>
</dbReference>
<dbReference type="PIRSF" id="PIRSF018266">
    <property type="entry name" value="FecR"/>
    <property type="match status" value="1"/>
</dbReference>
<dbReference type="InterPro" id="IPR032508">
    <property type="entry name" value="FecR_C"/>
</dbReference>
<organism evidence="3 4">
    <name type="scientific">Algoriphagus antarcticus</name>
    <dbReference type="NCBI Taxonomy" id="238540"/>
    <lineage>
        <taxon>Bacteria</taxon>
        <taxon>Pseudomonadati</taxon>
        <taxon>Bacteroidota</taxon>
        <taxon>Cytophagia</taxon>
        <taxon>Cytophagales</taxon>
        <taxon>Cyclobacteriaceae</taxon>
        <taxon>Algoriphagus</taxon>
    </lineage>
</organism>
<dbReference type="AlphaFoldDB" id="A0A3E0DYB8"/>
<proteinExistence type="predicted"/>
<accession>A0A3E0DYB8</accession>
<evidence type="ECO:0000313" key="3">
    <source>
        <dbReference type="EMBL" id="REG90945.1"/>
    </source>
</evidence>